<dbReference type="InterPro" id="IPR032675">
    <property type="entry name" value="LRR_dom_sf"/>
</dbReference>
<reference evidence="1 2" key="1">
    <citation type="journal article" date="2012" name="Genome Biol.">
        <title>Genome and low-iron response of an oceanic diatom adapted to chronic iron limitation.</title>
        <authorList>
            <person name="Lommer M."/>
            <person name="Specht M."/>
            <person name="Roy A.S."/>
            <person name="Kraemer L."/>
            <person name="Andreson R."/>
            <person name="Gutowska M.A."/>
            <person name="Wolf J."/>
            <person name="Bergner S.V."/>
            <person name="Schilhabel M.B."/>
            <person name="Klostermeier U.C."/>
            <person name="Beiko R.G."/>
            <person name="Rosenstiel P."/>
            <person name="Hippler M."/>
            <person name="Laroche J."/>
        </authorList>
    </citation>
    <scope>NUCLEOTIDE SEQUENCE [LARGE SCALE GENOMIC DNA]</scope>
    <source>
        <strain evidence="1 2">CCMP1005</strain>
    </source>
</reference>
<feature type="non-terminal residue" evidence="1">
    <location>
        <position position="1"/>
    </location>
</feature>
<dbReference type="Proteomes" id="UP000266841">
    <property type="component" value="Unassembled WGS sequence"/>
</dbReference>
<dbReference type="AlphaFoldDB" id="K0T466"/>
<protein>
    <submittedName>
        <fullName evidence="1">Uncharacterized protein</fullName>
    </submittedName>
</protein>
<evidence type="ECO:0000313" key="1">
    <source>
        <dbReference type="EMBL" id="EJK73513.1"/>
    </source>
</evidence>
<proteinExistence type="predicted"/>
<dbReference type="SUPFAM" id="SSF52047">
    <property type="entry name" value="RNI-like"/>
    <property type="match status" value="1"/>
</dbReference>
<dbReference type="EMBL" id="AGNL01004443">
    <property type="protein sequence ID" value="EJK73513.1"/>
    <property type="molecule type" value="Genomic_DNA"/>
</dbReference>
<comment type="caution">
    <text evidence="1">The sequence shown here is derived from an EMBL/GenBank/DDBJ whole genome shotgun (WGS) entry which is preliminary data.</text>
</comment>
<organism evidence="1 2">
    <name type="scientific">Thalassiosira oceanica</name>
    <name type="common">Marine diatom</name>
    <dbReference type="NCBI Taxonomy" id="159749"/>
    <lineage>
        <taxon>Eukaryota</taxon>
        <taxon>Sar</taxon>
        <taxon>Stramenopiles</taxon>
        <taxon>Ochrophyta</taxon>
        <taxon>Bacillariophyta</taxon>
        <taxon>Coscinodiscophyceae</taxon>
        <taxon>Thalassiosirophycidae</taxon>
        <taxon>Thalassiosirales</taxon>
        <taxon>Thalassiosiraceae</taxon>
        <taxon>Thalassiosira</taxon>
    </lineage>
</organism>
<accession>K0T466</accession>
<name>K0T466_THAOC</name>
<evidence type="ECO:0000313" key="2">
    <source>
        <dbReference type="Proteomes" id="UP000266841"/>
    </source>
</evidence>
<sequence>AIEWDVSANLFGIKSLLSLDIKHCESLKFDLASLAEGMPNLENLVLESNPRAFGDLSGPGLTFPNLEVLNLSHCKVIGDVELLAVTDFPNAKQLHMPKVLASFAQSTRILHVLAGLAKRHTSPCITTVQLSEQSSDFYGIAEERGYKIGHVPPFTLEIVKAGPRVGWRWTNTEKYEKHSCDLIWLDPMPLGENDVSEFNEAVQLLEADLEDNLYKGKCAPLSKDAYHDLCREEEEKRRLEPSIFESFGSLWLPGYADDADDDTMMIGSDDE</sequence>
<dbReference type="Gene3D" id="3.80.10.10">
    <property type="entry name" value="Ribonuclease Inhibitor"/>
    <property type="match status" value="1"/>
</dbReference>
<keyword evidence="2" id="KW-1185">Reference proteome</keyword>
<gene>
    <name evidence="1" type="ORF">THAOC_04859</name>
</gene>
<dbReference type="OrthoDB" id="10257471at2759"/>